<organism evidence="1 2">
    <name type="scientific">Lentinula aff. lateritia</name>
    <dbReference type="NCBI Taxonomy" id="2804960"/>
    <lineage>
        <taxon>Eukaryota</taxon>
        <taxon>Fungi</taxon>
        <taxon>Dikarya</taxon>
        <taxon>Basidiomycota</taxon>
        <taxon>Agaricomycotina</taxon>
        <taxon>Agaricomycetes</taxon>
        <taxon>Agaricomycetidae</taxon>
        <taxon>Agaricales</taxon>
        <taxon>Marasmiineae</taxon>
        <taxon>Omphalotaceae</taxon>
        <taxon>Lentinula</taxon>
    </lineage>
</organism>
<keyword evidence="2" id="KW-1185">Reference proteome</keyword>
<name>A0ACC1TVF5_9AGAR</name>
<protein>
    <submittedName>
        <fullName evidence="1">Uncharacterized protein</fullName>
    </submittedName>
</protein>
<gene>
    <name evidence="1" type="ORF">F5876DRAFT_78853</name>
</gene>
<reference evidence="1" key="1">
    <citation type="submission" date="2022-09" db="EMBL/GenBank/DDBJ databases">
        <title>A Global Phylogenomic Analysis of the Shiitake Genus Lentinula.</title>
        <authorList>
            <consortium name="DOE Joint Genome Institute"/>
            <person name="Sierra-Patev S."/>
            <person name="Min B."/>
            <person name="Naranjo-Ortiz M."/>
            <person name="Looney B."/>
            <person name="Konkel Z."/>
            <person name="Slot J.C."/>
            <person name="Sakamoto Y."/>
            <person name="Steenwyk J.L."/>
            <person name="Rokas A."/>
            <person name="Carro J."/>
            <person name="Camarero S."/>
            <person name="Ferreira P."/>
            <person name="Molpeceres G."/>
            <person name="Ruiz-Duenas F.J."/>
            <person name="Serrano A."/>
            <person name="Henrissat B."/>
            <person name="Drula E."/>
            <person name="Hughes K.W."/>
            <person name="Mata J.L."/>
            <person name="Ishikawa N.K."/>
            <person name="Vargas-Isla R."/>
            <person name="Ushijima S."/>
            <person name="Smith C.A."/>
            <person name="Ahrendt S."/>
            <person name="Andreopoulos W."/>
            <person name="He G."/>
            <person name="Labutti K."/>
            <person name="Lipzen A."/>
            <person name="Ng V."/>
            <person name="Riley R."/>
            <person name="Sandor L."/>
            <person name="Barry K."/>
            <person name="Martinez A.T."/>
            <person name="Xiao Y."/>
            <person name="Gibbons J.G."/>
            <person name="Terashima K."/>
            <person name="Grigoriev I.V."/>
            <person name="Hibbett D.S."/>
        </authorList>
    </citation>
    <scope>NUCLEOTIDE SEQUENCE</scope>
    <source>
        <strain evidence="1">TMI1499</strain>
    </source>
</reference>
<proteinExistence type="predicted"/>
<evidence type="ECO:0000313" key="1">
    <source>
        <dbReference type="EMBL" id="KAJ3808326.1"/>
    </source>
</evidence>
<comment type="caution">
    <text evidence="1">The sequence shown here is derived from an EMBL/GenBank/DDBJ whole genome shotgun (WGS) entry which is preliminary data.</text>
</comment>
<dbReference type="EMBL" id="MU795231">
    <property type="protein sequence ID" value="KAJ3808326.1"/>
    <property type="molecule type" value="Genomic_DNA"/>
</dbReference>
<dbReference type="Proteomes" id="UP001163835">
    <property type="component" value="Unassembled WGS sequence"/>
</dbReference>
<accession>A0ACC1TVF5</accession>
<evidence type="ECO:0000313" key="2">
    <source>
        <dbReference type="Proteomes" id="UP001163835"/>
    </source>
</evidence>
<sequence length="224" mass="25691">MTTPAASKELNYMLAHIEDDKLVEDPDDPTFDFGGPGNNFNFFIAPIRKQRLQIHHKWVPEKSFPVLSDWRKTRIPSVLVIHNGPNVQALGAVYLTNQYVEVLSPSLPLYFSEFMTALRNLFRSLLKVYEKPNEYAFESDQASFPYPRSYRSFGTTVQFTYTYIKRVIWILLVFTARTEGDQDVIVKFGYGPYGLQAYHAAAESGFASALLSRDLPYYGSRTLF</sequence>